<dbReference type="EMBL" id="VTAV01000053">
    <property type="protein sequence ID" value="TYR30433.1"/>
    <property type="molecule type" value="Genomic_DNA"/>
</dbReference>
<dbReference type="AlphaFoldDB" id="A0A5D4GR63"/>
<keyword evidence="2" id="KW-1185">Reference proteome</keyword>
<reference evidence="1 2" key="1">
    <citation type="submission" date="2019-08" db="EMBL/GenBank/DDBJ databases">
        <title>Phlebobacter frassis gen. nov. sp. nov., a new member of family Sphingobacteriaceae isolated from sand fly rearing media.</title>
        <authorList>
            <person name="Kakumanu M.L."/>
            <person name="Marayati B.F."/>
            <person name="Wada-Katsumata A."/>
            <person name="Wasserberg G."/>
            <person name="Schal C."/>
            <person name="Apperson C.S."/>
            <person name="Ponnusamy L."/>
        </authorList>
    </citation>
    <scope>NUCLEOTIDE SEQUENCE [LARGE SCALE GENOMIC DNA]</scope>
    <source>
        <strain evidence="1 2">SSI9</strain>
    </source>
</reference>
<gene>
    <name evidence="1" type="ORF">FXV77_21935</name>
</gene>
<proteinExistence type="predicted"/>
<protein>
    <submittedName>
        <fullName evidence="1">IS66 family insertion sequence element accessory protein TnpB</fullName>
    </submittedName>
</protein>
<evidence type="ECO:0000313" key="1">
    <source>
        <dbReference type="EMBL" id="TYR30433.1"/>
    </source>
</evidence>
<dbReference type="NCBIfam" id="NF047593">
    <property type="entry name" value="IS66_ISAeme5_TnpA"/>
    <property type="match status" value="1"/>
</dbReference>
<dbReference type="RefSeq" id="WP_148921379.1">
    <property type="nucleotide sequence ID" value="NZ_VTAV01000053.1"/>
</dbReference>
<comment type="caution">
    <text evidence="1">The sequence shown here is derived from an EMBL/GenBank/DDBJ whole genome shotgun (WGS) entry which is preliminary data.</text>
</comment>
<sequence length="93" mass="10655">MSKEEKRAQMFAMIADWQQSGLSKKRYCAENGINEATFYYWFSRSKENDTSSGGFIAMDKTGRKGDVEVIYPNGVRIKVDTDLGLLSQLIRLY</sequence>
<organism evidence="1 2">
    <name type="scientific">Sphingobacterium phlebotomi</name>
    <dbReference type="NCBI Taxonomy" id="2605433"/>
    <lineage>
        <taxon>Bacteria</taxon>
        <taxon>Pseudomonadati</taxon>
        <taxon>Bacteroidota</taxon>
        <taxon>Sphingobacteriia</taxon>
        <taxon>Sphingobacteriales</taxon>
        <taxon>Sphingobacteriaceae</taxon>
        <taxon>Sphingobacterium</taxon>
    </lineage>
</organism>
<name>A0A5D4GR63_9SPHI</name>
<dbReference type="Proteomes" id="UP000322362">
    <property type="component" value="Unassembled WGS sequence"/>
</dbReference>
<accession>A0A5D4GR63</accession>
<evidence type="ECO:0000313" key="2">
    <source>
        <dbReference type="Proteomes" id="UP000322362"/>
    </source>
</evidence>